<proteinExistence type="predicted"/>
<dbReference type="InterPro" id="IPR050194">
    <property type="entry name" value="Glycosyltransferase_grp1"/>
</dbReference>
<dbReference type="Pfam" id="PF00534">
    <property type="entry name" value="Glycos_transf_1"/>
    <property type="match status" value="1"/>
</dbReference>
<dbReference type="InterPro" id="IPR001296">
    <property type="entry name" value="Glyco_trans_1"/>
</dbReference>
<keyword evidence="2" id="KW-0808">Transferase</keyword>
<protein>
    <submittedName>
        <fullName evidence="2">Glycosyltransferase</fullName>
    </submittedName>
</protein>
<evidence type="ECO:0000259" key="1">
    <source>
        <dbReference type="Pfam" id="PF00534"/>
    </source>
</evidence>
<reference evidence="2" key="1">
    <citation type="journal article" date="2020" name="mSystems">
        <title>Genome- and Community-Level Interaction Insights into Carbon Utilization and Element Cycling Functions of Hydrothermarchaeota in Hydrothermal Sediment.</title>
        <authorList>
            <person name="Zhou Z."/>
            <person name="Liu Y."/>
            <person name="Xu W."/>
            <person name="Pan J."/>
            <person name="Luo Z.H."/>
            <person name="Li M."/>
        </authorList>
    </citation>
    <scope>NUCLEOTIDE SEQUENCE [LARGE SCALE GENOMIC DNA]</scope>
    <source>
        <strain evidence="2">SpSt-69</strain>
    </source>
</reference>
<evidence type="ECO:0000313" key="2">
    <source>
        <dbReference type="EMBL" id="HGL17707.1"/>
    </source>
</evidence>
<gene>
    <name evidence="2" type="ORF">ENU66_05215</name>
</gene>
<sequence>MRLLVISPWCDDIELETCRGTPENAYLFREILNRGHEIIFVCQGTEAEIPENMKKRIRYYVVKSFPCLKPSKLNYITTPILHYFYEKYLAETIQKILQTFKVDVIYNIAGYGHPALLKLSRKYKVPYAVKTMGTFQYEKYVKMTWGKFLYFREHLVFKHLADHYFLVDDGTRSLKIAKIYSIPDDRLTVLSNAKPDKAFTKPASFKNTIGYFSRFDRLKGTDLFILVASQVIKLNPNIKFLIAGDGPMRPQILEFSNKFSGNVEYLGFLTYLETQKTFQEIDLLISTNRYSNMTLNVIEALTYGIPVVTFNTQDTSKLVKDGFNGFLIKPFDTKEMVKKVLSIFEKPDLFSLLQRGALETVKTIPTWEERSKLETNKLEELANEIY</sequence>
<dbReference type="AlphaFoldDB" id="A0A7V3ZXY2"/>
<feature type="domain" description="Glycosyl transferase family 1" evidence="1">
    <location>
        <begin position="204"/>
        <end position="348"/>
    </location>
</feature>
<dbReference type="PANTHER" id="PTHR45947:SF3">
    <property type="entry name" value="SULFOQUINOVOSYL TRANSFERASE SQD2"/>
    <property type="match status" value="1"/>
</dbReference>
<dbReference type="Gene3D" id="3.40.50.2000">
    <property type="entry name" value="Glycogen Phosphorylase B"/>
    <property type="match status" value="2"/>
</dbReference>
<dbReference type="GO" id="GO:0016757">
    <property type="term" value="F:glycosyltransferase activity"/>
    <property type="evidence" value="ECO:0007669"/>
    <property type="project" value="InterPro"/>
</dbReference>
<dbReference type="PANTHER" id="PTHR45947">
    <property type="entry name" value="SULFOQUINOVOSYL TRANSFERASE SQD2"/>
    <property type="match status" value="1"/>
</dbReference>
<organism evidence="2">
    <name type="scientific">candidate division WOR-3 bacterium</name>
    <dbReference type="NCBI Taxonomy" id="2052148"/>
    <lineage>
        <taxon>Bacteria</taxon>
        <taxon>Bacteria division WOR-3</taxon>
    </lineage>
</organism>
<comment type="caution">
    <text evidence="2">The sequence shown here is derived from an EMBL/GenBank/DDBJ whole genome shotgun (WGS) entry which is preliminary data.</text>
</comment>
<dbReference type="CDD" id="cd03801">
    <property type="entry name" value="GT4_PimA-like"/>
    <property type="match status" value="1"/>
</dbReference>
<accession>A0A7V3ZXY2</accession>
<dbReference type="EMBL" id="DTDJ01000033">
    <property type="protein sequence ID" value="HGL17707.1"/>
    <property type="molecule type" value="Genomic_DNA"/>
</dbReference>
<name>A0A7V3ZXY2_UNCW3</name>
<dbReference type="SUPFAM" id="SSF53756">
    <property type="entry name" value="UDP-Glycosyltransferase/glycogen phosphorylase"/>
    <property type="match status" value="1"/>
</dbReference>